<dbReference type="EMBL" id="JACGWJ010000002">
    <property type="protein sequence ID" value="KAL0436375.1"/>
    <property type="molecule type" value="Genomic_DNA"/>
</dbReference>
<keyword evidence="4" id="KW-0539">Nucleus</keyword>
<dbReference type="SUPFAM" id="SSF47459">
    <property type="entry name" value="HLH, helix-loop-helix DNA-binding domain"/>
    <property type="match status" value="1"/>
</dbReference>
<evidence type="ECO:0000256" key="1">
    <source>
        <dbReference type="ARBA" id="ARBA00004123"/>
    </source>
</evidence>
<dbReference type="PANTHER" id="PTHR31945:SF17">
    <property type="entry name" value="TRANSCRIPTION FACTOR FER-LIKE IRON DEFICIENCY-INDUCED TRANSCRIPTION FACTOR"/>
    <property type="match status" value="1"/>
</dbReference>
<keyword evidence="3" id="KW-0804">Transcription</keyword>
<evidence type="ECO:0000259" key="6">
    <source>
        <dbReference type="PROSITE" id="PS50888"/>
    </source>
</evidence>
<evidence type="ECO:0000256" key="2">
    <source>
        <dbReference type="ARBA" id="ARBA00023015"/>
    </source>
</evidence>
<dbReference type="InterPro" id="IPR051358">
    <property type="entry name" value="TF_AMS/ICE1/BHLH6-like"/>
</dbReference>
<comment type="subcellular location">
    <subcellularLocation>
        <location evidence="1">Nucleus</location>
    </subcellularLocation>
</comment>
<feature type="region of interest" description="Disordered" evidence="5">
    <location>
        <begin position="110"/>
        <end position="150"/>
    </location>
</feature>
<feature type="compositionally biased region" description="Basic and acidic residues" evidence="5">
    <location>
        <begin position="139"/>
        <end position="150"/>
    </location>
</feature>
<protein>
    <submittedName>
        <fullName evidence="7">Transcription factor FER-LIKE IRON DEFICIENCY-INDUCED TRANSCRIPTION FACTOR</fullName>
    </submittedName>
</protein>
<dbReference type="GO" id="GO:0003700">
    <property type="term" value="F:DNA-binding transcription factor activity"/>
    <property type="evidence" value="ECO:0007669"/>
    <property type="project" value="TreeGrafter"/>
</dbReference>
<sequence>MERSFLESGGIPQLDQYQYAADHFGVIDFMDEAIFDQFIDLIRGENEIETVANFAAHQGYDFHGQFFSEAPPVELLDFDGLMGHNVADHDVNNDFGFLDACVKNVSHEEGVMDVEESSGTTTTTGTGSGSRRANKKSSSKVDRSRTLISERRRRGRMKEKLYALRSLVPTITKMDKASIVGDAVLYVRDLQMQVKKLKSEISSLGEGHVQSTCQGRSDGSSGKNNMSFYPVIKKIFKMDVFEVEESGFYVRIVCNKGRGIAALLYKALQSLTTTFTLPTSNLAASAHDNYVLTFTLHIMEGEMNIELQNMELWIASVFLKQGFELETLQPV</sequence>
<gene>
    <name evidence="7" type="ORF">Sradi_0345400</name>
</gene>
<organism evidence="7">
    <name type="scientific">Sesamum radiatum</name>
    <name type="common">Black benniseed</name>
    <dbReference type="NCBI Taxonomy" id="300843"/>
    <lineage>
        <taxon>Eukaryota</taxon>
        <taxon>Viridiplantae</taxon>
        <taxon>Streptophyta</taxon>
        <taxon>Embryophyta</taxon>
        <taxon>Tracheophyta</taxon>
        <taxon>Spermatophyta</taxon>
        <taxon>Magnoliopsida</taxon>
        <taxon>eudicotyledons</taxon>
        <taxon>Gunneridae</taxon>
        <taxon>Pentapetalae</taxon>
        <taxon>asterids</taxon>
        <taxon>lamiids</taxon>
        <taxon>Lamiales</taxon>
        <taxon>Pedaliaceae</taxon>
        <taxon>Sesamum</taxon>
    </lineage>
</organism>
<dbReference type="Gene3D" id="4.10.280.10">
    <property type="entry name" value="Helix-loop-helix DNA-binding domain"/>
    <property type="match status" value="1"/>
</dbReference>
<reference evidence="7" key="2">
    <citation type="journal article" date="2024" name="Plant">
        <title>Genomic evolution and insights into agronomic trait innovations of Sesamum species.</title>
        <authorList>
            <person name="Miao H."/>
            <person name="Wang L."/>
            <person name="Qu L."/>
            <person name="Liu H."/>
            <person name="Sun Y."/>
            <person name="Le M."/>
            <person name="Wang Q."/>
            <person name="Wei S."/>
            <person name="Zheng Y."/>
            <person name="Lin W."/>
            <person name="Duan Y."/>
            <person name="Cao H."/>
            <person name="Xiong S."/>
            <person name="Wang X."/>
            <person name="Wei L."/>
            <person name="Li C."/>
            <person name="Ma Q."/>
            <person name="Ju M."/>
            <person name="Zhao R."/>
            <person name="Li G."/>
            <person name="Mu C."/>
            <person name="Tian Q."/>
            <person name="Mei H."/>
            <person name="Zhang T."/>
            <person name="Gao T."/>
            <person name="Zhang H."/>
        </authorList>
    </citation>
    <scope>NUCLEOTIDE SEQUENCE</scope>
    <source>
        <strain evidence="7">G02</strain>
    </source>
</reference>
<dbReference type="InterPro" id="IPR011598">
    <property type="entry name" value="bHLH_dom"/>
</dbReference>
<keyword evidence="2" id="KW-0805">Transcription regulation</keyword>
<evidence type="ECO:0000256" key="5">
    <source>
        <dbReference type="SAM" id="MobiDB-lite"/>
    </source>
</evidence>
<dbReference type="GO" id="GO:0046983">
    <property type="term" value="F:protein dimerization activity"/>
    <property type="evidence" value="ECO:0007669"/>
    <property type="project" value="InterPro"/>
</dbReference>
<dbReference type="SMART" id="SM00353">
    <property type="entry name" value="HLH"/>
    <property type="match status" value="1"/>
</dbReference>
<comment type="caution">
    <text evidence="7">The sequence shown here is derived from an EMBL/GenBank/DDBJ whole genome shotgun (WGS) entry which is preliminary data.</text>
</comment>
<proteinExistence type="predicted"/>
<reference evidence="7" key="1">
    <citation type="submission" date="2020-06" db="EMBL/GenBank/DDBJ databases">
        <authorList>
            <person name="Li T."/>
            <person name="Hu X."/>
            <person name="Zhang T."/>
            <person name="Song X."/>
            <person name="Zhang H."/>
            <person name="Dai N."/>
            <person name="Sheng W."/>
            <person name="Hou X."/>
            <person name="Wei L."/>
        </authorList>
    </citation>
    <scope>NUCLEOTIDE SEQUENCE</scope>
    <source>
        <strain evidence="7">G02</strain>
        <tissue evidence="7">Leaf</tissue>
    </source>
</reference>
<dbReference type="GO" id="GO:0005634">
    <property type="term" value="C:nucleus"/>
    <property type="evidence" value="ECO:0007669"/>
    <property type="project" value="UniProtKB-SubCell"/>
</dbReference>
<dbReference type="PROSITE" id="PS50888">
    <property type="entry name" value="BHLH"/>
    <property type="match status" value="1"/>
</dbReference>
<evidence type="ECO:0000313" key="7">
    <source>
        <dbReference type="EMBL" id="KAL0436375.1"/>
    </source>
</evidence>
<name>A0AAW2W400_SESRA</name>
<dbReference type="InterPro" id="IPR036638">
    <property type="entry name" value="HLH_DNA-bd_sf"/>
</dbReference>
<dbReference type="GO" id="GO:0043565">
    <property type="term" value="F:sequence-specific DNA binding"/>
    <property type="evidence" value="ECO:0007669"/>
    <property type="project" value="TreeGrafter"/>
</dbReference>
<evidence type="ECO:0000256" key="4">
    <source>
        <dbReference type="ARBA" id="ARBA00023242"/>
    </source>
</evidence>
<dbReference type="Pfam" id="PF00010">
    <property type="entry name" value="HLH"/>
    <property type="match status" value="1"/>
</dbReference>
<evidence type="ECO:0000256" key="3">
    <source>
        <dbReference type="ARBA" id="ARBA00023163"/>
    </source>
</evidence>
<dbReference type="PANTHER" id="PTHR31945">
    <property type="entry name" value="TRANSCRIPTION FACTOR SCREAM2-RELATED"/>
    <property type="match status" value="1"/>
</dbReference>
<feature type="domain" description="BHLH" evidence="6">
    <location>
        <begin position="141"/>
        <end position="190"/>
    </location>
</feature>
<accession>A0AAW2W400</accession>
<dbReference type="AlphaFoldDB" id="A0AAW2W400"/>